<dbReference type="OrthoDB" id="1274461at2759"/>
<dbReference type="OMA" id="QKSICFK"/>
<dbReference type="InterPro" id="IPR032675">
    <property type="entry name" value="LRR_dom_sf"/>
</dbReference>
<accession>A0A1S4CKB5</accession>
<dbReference type="RefSeq" id="XP_016501677.1">
    <property type="nucleotide sequence ID" value="XM_016646191.1"/>
</dbReference>
<dbReference type="SMART" id="SM00579">
    <property type="entry name" value="FBD"/>
    <property type="match status" value="1"/>
</dbReference>
<evidence type="ECO:0000313" key="2">
    <source>
        <dbReference type="RefSeq" id="XP_016501675.1"/>
    </source>
</evidence>
<dbReference type="InterPro" id="IPR006566">
    <property type="entry name" value="FBD"/>
</dbReference>
<evidence type="ECO:0000313" key="3">
    <source>
        <dbReference type="RefSeq" id="XP_016501677.1"/>
    </source>
</evidence>
<evidence type="ECO:0000313" key="1">
    <source>
        <dbReference type="Proteomes" id="UP000790787"/>
    </source>
</evidence>
<reference evidence="2 3" key="2">
    <citation type="submission" date="2025-08" db="UniProtKB">
        <authorList>
            <consortium name="RefSeq"/>
        </authorList>
    </citation>
    <scope>IDENTIFICATION</scope>
</reference>
<protein>
    <submittedName>
        <fullName evidence="2 3">Uncharacterized protein</fullName>
    </submittedName>
</protein>
<organism evidence="1 2">
    <name type="scientific">Nicotiana tabacum</name>
    <name type="common">Common tobacco</name>
    <dbReference type="NCBI Taxonomy" id="4097"/>
    <lineage>
        <taxon>Eukaryota</taxon>
        <taxon>Viridiplantae</taxon>
        <taxon>Streptophyta</taxon>
        <taxon>Embryophyta</taxon>
        <taxon>Tracheophyta</taxon>
        <taxon>Spermatophyta</taxon>
        <taxon>Magnoliopsida</taxon>
        <taxon>eudicotyledons</taxon>
        <taxon>Gunneridae</taxon>
        <taxon>Pentapetalae</taxon>
        <taxon>asterids</taxon>
        <taxon>lamiids</taxon>
        <taxon>Solanales</taxon>
        <taxon>Solanaceae</taxon>
        <taxon>Nicotianoideae</taxon>
        <taxon>Nicotianeae</taxon>
        <taxon>Nicotiana</taxon>
    </lineage>
</organism>
<proteinExistence type="predicted"/>
<dbReference type="SUPFAM" id="SSF52047">
    <property type="entry name" value="RNI-like"/>
    <property type="match status" value="1"/>
</dbReference>
<reference evidence="1" key="1">
    <citation type="journal article" date="2014" name="Nat. Commun.">
        <title>The tobacco genome sequence and its comparison with those of tomato and potato.</title>
        <authorList>
            <person name="Sierro N."/>
            <person name="Battey J.N."/>
            <person name="Ouadi S."/>
            <person name="Bakaher N."/>
            <person name="Bovet L."/>
            <person name="Willig A."/>
            <person name="Goepfert S."/>
            <person name="Peitsch M.C."/>
            <person name="Ivanov N.V."/>
        </authorList>
    </citation>
    <scope>NUCLEOTIDE SEQUENCE [LARGE SCALE GENOMIC DNA]</scope>
</reference>
<sequence>MPLVSNSLSLEETQKSICFKNTPMLEKVAVYLRSRVLPDSSPGCSNLMKFFHCIPSLQELEIRGSLWEYLTVGGLPHNPPTALNNVKSLKMADMSFGDLKEVSVAVYLITSCPKLQQLTIKCESVNNVVEAVVQFLQDQTCSGGVVKLLQSVEMSHFTGTKMEMQFVRFILASAPLLKEIFIWNFSYILQSGRQMINEMKQYRRASPNVEFKFEAVEVE</sequence>
<dbReference type="RefSeq" id="XP_016501675.1">
    <property type="nucleotide sequence ID" value="XM_016646189.1"/>
</dbReference>
<keyword evidence="1" id="KW-1185">Reference proteome</keyword>
<gene>
    <name evidence="2 3" type="primary">LOC107819991</name>
</gene>
<dbReference type="Proteomes" id="UP000790787">
    <property type="component" value="Chromosome 1"/>
</dbReference>
<dbReference type="Gene3D" id="3.80.10.10">
    <property type="entry name" value="Ribonuclease Inhibitor"/>
    <property type="match status" value="1"/>
</dbReference>
<dbReference type="PaxDb" id="4097-A0A1S4CKW9"/>
<dbReference type="KEGG" id="nta:107819991"/>
<dbReference type="Pfam" id="PF08387">
    <property type="entry name" value="FBD"/>
    <property type="match status" value="1"/>
</dbReference>
<name>A0A1S4CKB5_TOBAC</name>